<gene>
    <name evidence="1" type="ORF">IQ227_22025</name>
</gene>
<sequence>MNITIEGITEPTILRYFTTLNAGDFTNTAALFTEDGLMYPPLESAVIGQNAIASYLFQEAQDIKAEPQQGIIENLADQKIQIQVTGKAHTSWCSVNVLWLFILNPQQEIITAHIKLLASPQDLLSLRPPNKEYTITPFNN</sequence>
<comment type="caution">
    <text evidence="1">The sequence shown here is derived from an EMBL/GenBank/DDBJ whole genome shotgun (WGS) entry which is preliminary data.</text>
</comment>
<evidence type="ECO:0000313" key="2">
    <source>
        <dbReference type="Proteomes" id="UP000606776"/>
    </source>
</evidence>
<keyword evidence="2" id="KW-1185">Reference proteome</keyword>
<dbReference type="EMBL" id="JADEWB010000193">
    <property type="protein sequence ID" value="MBE9238623.1"/>
    <property type="molecule type" value="Genomic_DNA"/>
</dbReference>
<protein>
    <submittedName>
        <fullName evidence="1">Nuclear transport factor 2 family protein</fullName>
    </submittedName>
</protein>
<dbReference type="SUPFAM" id="SSF54427">
    <property type="entry name" value="NTF2-like"/>
    <property type="match status" value="1"/>
</dbReference>
<proteinExistence type="predicted"/>
<organism evidence="1 2">
    <name type="scientific">Sphaerospermopsis aphanizomenoides LEGE 00250</name>
    <dbReference type="NCBI Taxonomy" id="2777972"/>
    <lineage>
        <taxon>Bacteria</taxon>
        <taxon>Bacillati</taxon>
        <taxon>Cyanobacteriota</taxon>
        <taxon>Cyanophyceae</taxon>
        <taxon>Nostocales</taxon>
        <taxon>Aphanizomenonaceae</taxon>
        <taxon>Sphaerospermopsis</taxon>
        <taxon>Sphaerospermopsis aphanizomenoides</taxon>
    </lineage>
</organism>
<name>A0ABR9VJD8_9CYAN</name>
<accession>A0ABR9VJD8</accession>
<dbReference type="RefSeq" id="WP_193944044.1">
    <property type="nucleotide sequence ID" value="NZ_JADEWB010000193.1"/>
</dbReference>
<reference evidence="1 2" key="1">
    <citation type="submission" date="2020-10" db="EMBL/GenBank/DDBJ databases">
        <authorList>
            <person name="Castelo-Branco R."/>
            <person name="Eusebio N."/>
            <person name="Adriana R."/>
            <person name="Vieira A."/>
            <person name="Brugerolle De Fraissinette N."/>
            <person name="Rezende De Castro R."/>
            <person name="Schneider M.P."/>
            <person name="Vasconcelos V."/>
            <person name="Leao P.N."/>
        </authorList>
    </citation>
    <scope>NUCLEOTIDE SEQUENCE [LARGE SCALE GENOMIC DNA]</scope>
    <source>
        <strain evidence="1 2">LEGE 00250</strain>
    </source>
</reference>
<dbReference type="Proteomes" id="UP000606776">
    <property type="component" value="Unassembled WGS sequence"/>
</dbReference>
<dbReference type="Gene3D" id="3.10.450.50">
    <property type="match status" value="1"/>
</dbReference>
<evidence type="ECO:0000313" key="1">
    <source>
        <dbReference type="EMBL" id="MBE9238623.1"/>
    </source>
</evidence>
<dbReference type="InterPro" id="IPR032710">
    <property type="entry name" value="NTF2-like_dom_sf"/>
</dbReference>